<dbReference type="CDD" id="cd07302">
    <property type="entry name" value="CHD"/>
    <property type="match status" value="1"/>
</dbReference>
<dbReference type="Pfam" id="PF00211">
    <property type="entry name" value="Guanylate_cyc"/>
    <property type="match status" value="1"/>
</dbReference>
<proteinExistence type="predicted"/>
<dbReference type="GO" id="GO:0006355">
    <property type="term" value="P:regulation of DNA-templated transcription"/>
    <property type="evidence" value="ECO:0007669"/>
    <property type="project" value="InterPro"/>
</dbReference>
<dbReference type="Proteomes" id="UP000179616">
    <property type="component" value="Unassembled WGS sequence"/>
</dbReference>
<name>A0A1S1LAN7_9MYCO</name>
<dbReference type="STRING" id="948102.BKG76_05105"/>
<dbReference type="SUPFAM" id="SSF52540">
    <property type="entry name" value="P-loop containing nucleoside triphosphate hydrolases"/>
    <property type="match status" value="1"/>
</dbReference>
<keyword evidence="1" id="KW-0805">Transcription regulation</keyword>
<dbReference type="PROSITE" id="PS50125">
    <property type="entry name" value="GUANYLATE_CYCLASE_2"/>
    <property type="match status" value="1"/>
</dbReference>
<evidence type="ECO:0000256" key="1">
    <source>
        <dbReference type="ARBA" id="ARBA00023015"/>
    </source>
</evidence>
<dbReference type="EMBL" id="MLIK01000004">
    <property type="protein sequence ID" value="OHU31069.1"/>
    <property type="molecule type" value="Genomic_DNA"/>
</dbReference>
<dbReference type="InterPro" id="IPR016032">
    <property type="entry name" value="Sig_transdc_resp-reg_C-effctor"/>
</dbReference>
<dbReference type="PANTHER" id="PTHR47691">
    <property type="entry name" value="REGULATOR-RELATED"/>
    <property type="match status" value="1"/>
</dbReference>
<dbReference type="InterPro" id="IPR058852">
    <property type="entry name" value="HTH_77"/>
</dbReference>
<evidence type="ECO:0000313" key="6">
    <source>
        <dbReference type="EMBL" id="OHU31069.1"/>
    </source>
</evidence>
<dbReference type="Gene3D" id="3.40.50.300">
    <property type="entry name" value="P-loop containing nucleotide triphosphate hydrolases"/>
    <property type="match status" value="1"/>
</dbReference>
<evidence type="ECO:0000313" key="7">
    <source>
        <dbReference type="Proteomes" id="UP000179616"/>
    </source>
</evidence>
<sequence>MLVSMSQIDSHVNAPLLVDWSELGVSGLLPTGTVTLLLADVEGSTRQWETDPEAMAVAIARLNHIASDLIAAHHGVRPVEQGEGDSFVAAFARASDAVACALQLQLAPLLPIRLRIGVHTGEVQLRDEGNYAGPTINRTARLRDLGHGGQTVLSGATEDIVVDWLPTNAWLLDLGTHQLRDLPRAERVVQLCHPDLSNDFPPLRTSNVIVSHNLPPQLTSFVGRATELRDVEQLLADNRLVTLTGAGGAGKTRLAIEISARIAPKFRDGVWYVDLAPVTDPALVAVTTARAMRLPDQPGRSTMDTLLEFVRDRRLLVVLDNCEHLLDASAELIVAVLAAAPQLTLLVTSREPIGVTGEATRRVPSLSLTDEAIDLFVDRARLAQNGFALTDDNTTSVAEICRRLDGIPLAIELAAARVRALSPAEILDGLHDRFRLLTGGARTAVRRQQTLRASVDWSYGLLSELERVVFYRLAPFLGGFELTAAYAVNGGGEIERYQVLDLLTLLVDKSLVVAENATGTTRYRLPETVRQYALEKLGESGEAETVRSRHRDHYTAVATLLDALEGSDHEARLAQCDIEIDNLRAAFRWGLEKGDAEFALGLSSALQPLWQARGRVREGLAWFDAALGDDSAPHAEVTAAVQARALADSAFLATWLGEPDTLNRARRALTIARAVDDPALLARVLAACGYIAAYKDGPAETYFAEAIGPARTSGDRRTLSQILASIAAGAAMAGDPSAAQAPAEEGRDLADAIGDRFTSRRCRTILGIAQLNHGDLAEAIAEFRGVAAEAEAAHDEFVRVDTLAFLGIAFSWRGDTDAARTYADMAVTASAGLGGFKPGYAYVSLATAALAAGDTATARTATEAAHEHLGVSPVNAALGGTTGAQAALAAGDLAAARRQADDAVAAAAGFRLMLALTARALVAIAEGDPERAERDGHDALAAATAVHAYLGVPDILECLAVLATDAGSLREAARLFGAAEGIRQHMGTVRFKVWDADHRAWVRELRNAMDDNDFETCWAEGTQLSAKEAIAYAHRGRGHRKRPSSGWDSLTPTEHSVTRLVSEGMSNKDIAARLFVSPRTVQTHLTHVYTKLGLSSRVQLVQEAARHTSRR</sequence>
<dbReference type="Pfam" id="PF25872">
    <property type="entry name" value="HTH_77"/>
    <property type="match status" value="1"/>
</dbReference>
<dbReference type="RefSeq" id="WP_070936487.1">
    <property type="nucleotide sequence ID" value="NZ_MLIK01000004.1"/>
</dbReference>
<dbReference type="InterPro" id="IPR036388">
    <property type="entry name" value="WH-like_DNA-bd_sf"/>
</dbReference>
<dbReference type="PRINTS" id="PR00038">
    <property type="entry name" value="HTHLUXR"/>
</dbReference>
<dbReference type="PRINTS" id="PR00364">
    <property type="entry name" value="DISEASERSIST"/>
</dbReference>
<dbReference type="PROSITE" id="PS00622">
    <property type="entry name" value="HTH_LUXR_1"/>
    <property type="match status" value="1"/>
</dbReference>
<evidence type="ECO:0000259" key="5">
    <source>
        <dbReference type="PROSITE" id="PS50125"/>
    </source>
</evidence>
<dbReference type="PANTHER" id="PTHR47691:SF3">
    <property type="entry name" value="HTH-TYPE TRANSCRIPTIONAL REGULATOR RV0890C-RELATED"/>
    <property type="match status" value="1"/>
</dbReference>
<evidence type="ECO:0000256" key="3">
    <source>
        <dbReference type="ARBA" id="ARBA00023163"/>
    </source>
</evidence>
<dbReference type="PROSITE" id="PS50043">
    <property type="entry name" value="HTH_LUXR_2"/>
    <property type="match status" value="1"/>
</dbReference>
<organism evidence="6 7">
    <name type="scientific">Mycobacteroides franklinii</name>
    <dbReference type="NCBI Taxonomy" id="948102"/>
    <lineage>
        <taxon>Bacteria</taxon>
        <taxon>Bacillati</taxon>
        <taxon>Actinomycetota</taxon>
        <taxon>Actinomycetes</taxon>
        <taxon>Mycobacteriales</taxon>
        <taxon>Mycobacteriaceae</taxon>
        <taxon>Mycobacteroides</taxon>
    </lineage>
</organism>
<dbReference type="GeneID" id="57166172"/>
<feature type="domain" description="Guanylate cyclase" evidence="5">
    <location>
        <begin position="35"/>
        <end position="143"/>
    </location>
</feature>
<dbReference type="GO" id="GO:0003677">
    <property type="term" value="F:DNA binding"/>
    <property type="evidence" value="ECO:0007669"/>
    <property type="project" value="UniProtKB-KW"/>
</dbReference>
<dbReference type="InterPro" id="IPR001054">
    <property type="entry name" value="A/G_cyclase"/>
</dbReference>
<feature type="domain" description="HTH luxR-type" evidence="4">
    <location>
        <begin position="1043"/>
        <end position="1108"/>
    </location>
</feature>
<dbReference type="GO" id="GO:0043531">
    <property type="term" value="F:ADP binding"/>
    <property type="evidence" value="ECO:0007669"/>
    <property type="project" value="InterPro"/>
</dbReference>
<dbReference type="InterPro" id="IPR027417">
    <property type="entry name" value="P-loop_NTPase"/>
</dbReference>
<evidence type="ECO:0000256" key="2">
    <source>
        <dbReference type="ARBA" id="ARBA00023125"/>
    </source>
</evidence>
<comment type="caution">
    <text evidence="6">The sequence shown here is derived from an EMBL/GenBank/DDBJ whole genome shotgun (WGS) entry which is preliminary data.</text>
</comment>
<dbReference type="Gene3D" id="1.10.10.10">
    <property type="entry name" value="Winged helix-like DNA-binding domain superfamily/Winged helix DNA-binding domain"/>
    <property type="match status" value="1"/>
</dbReference>
<dbReference type="GO" id="GO:0035556">
    <property type="term" value="P:intracellular signal transduction"/>
    <property type="evidence" value="ECO:0007669"/>
    <property type="project" value="InterPro"/>
</dbReference>
<accession>A0A1S1LAN7</accession>
<dbReference type="InterPro" id="IPR000792">
    <property type="entry name" value="Tscrpt_reg_LuxR_C"/>
</dbReference>
<dbReference type="Gene3D" id="1.25.40.10">
    <property type="entry name" value="Tetratricopeptide repeat domain"/>
    <property type="match status" value="1"/>
</dbReference>
<dbReference type="SUPFAM" id="SSF55073">
    <property type="entry name" value="Nucleotide cyclase"/>
    <property type="match status" value="1"/>
</dbReference>
<protein>
    <submittedName>
        <fullName evidence="6">LuxR family transcriptional regulator</fullName>
    </submittedName>
</protein>
<keyword evidence="3" id="KW-0804">Transcription</keyword>
<dbReference type="SUPFAM" id="SSF46894">
    <property type="entry name" value="C-terminal effector domain of the bipartite response regulators"/>
    <property type="match status" value="1"/>
</dbReference>
<dbReference type="GO" id="GO:0004016">
    <property type="term" value="F:adenylate cyclase activity"/>
    <property type="evidence" value="ECO:0007669"/>
    <property type="project" value="UniProtKB-ARBA"/>
</dbReference>
<evidence type="ECO:0000259" key="4">
    <source>
        <dbReference type="PROSITE" id="PS50043"/>
    </source>
</evidence>
<dbReference type="FunFam" id="1.10.10.10:FF:000553">
    <property type="entry name" value="Transcriptional regulator, LuxR family"/>
    <property type="match status" value="1"/>
</dbReference>
<dbReference type="SUPFAM" id="SSF48452">
    <property type="entry name" value="TPR-like"/>
    <property type="match status" value="1"/>
</dbReference>
<gene>
    <name evidence="6" type="ORF">BKG76_05105</name>
</gene>
<dbReference type="Pfam" id="PF00196">
    <property type="entry name" value="GerE"/>
    <property type="match status" value="1"/>
</dbReference>
<keyword evidence="2" id="KW-0238">DNA-binding</keyword>
<reference evidence="6 7" key="1">
    <citation type="submission" date="2016-10" db="EMBL/GenBank/DDBJ databases">
        <title>Evaluation of Human, Veterinary and Environmental Mycobacterium chelonae Isolates by Core Genome Phylogenomic Analysis, Targeted Gene Comparison, and Anti-microbial Susceptibility Patterns: A Tale of Mistaken Identities.</title>
        <authorList>
            <person name="Fogelson S.B."/>
            <person name="Camus A.C."/>
            <person name="Lorenz W."/>
            <person name="Vasireddy R."/>
            <person name="Vasireddy S."/>
            <person name="Smith T."/>
            <person name="Brown-Elliott B.A."/>
            <person name="Wallace R.J.Jr."/>
            <person name="Hasan N.A."/>
            <person name="Reischl U."/>
            <person name="Sanchez S."/>
        </authorList>
    </citation>
    <scope>NUCLEOTIDE SEQUENCE [LARGE SCALE GENOMIC DNA]</scope>
    <source>
        <strain evidence="6 7">1559</strain>
    </source>
</reference>
<dbReference type="Gene3D" id="3.30.70.1230">
    <property type="entry name" value="Nucleotide cyclase"/>
    <property type="match status" value="2"/>
</dbReference>
<dbReference type="OrthoDB" id="4624147at2"/>
<dbReference type="GO" id="GO:0009190">
    <property type="term" value="P:cyclic nucleotide biosynthetic process"/>
    <property type="evidence" value="ECO:0007669"/>
    <property type="project" value="InterPro"/>
</dbReference>
<dbReference type="InterPro" id="IPR011990">
    <property type="entry name" value="TPR-like_helical_dom_sf"/>
</dbReference>
<dbReference type="AlphaFoldDB" id="A0A1S1LAN7"/>
<dbReference type="SMART" id="SM00421">
    <property type="entry name" value="HTH_LUXR"/>
    <property type="match status" value="1"/>
</dbReference>
<dbReference type="InterPro" id="IPR029787">
    <property type="entry name" value="Nucleotide_cyclase"/>
</dbReference>
<dbReference type="CDD" id="cd06170">
    <property type="entry name" value="LuxR_C_like"/>
    <property type="match status" value="1"/>
</dbReference>